<evidence type="ECO:0000313" key="3">
    <source>
        <dbReference type="Proteomes" id="UP000499080"/>
    </source>
</evidence>
<comment type="caution">
    <text evidence="2">The sequence shown here is derived from an EMBL/GenBank/DDBJ whole genome shotgun (WGS) entry which is preliminary data.</text>
</comment>
<name>A0A4Y2PVW6_ARAVE</name>
<feature type="compositionally biased region" description="Basic and acidic residues" evidence="1">
    <location>
        <begin position="339"/>
        <end position="349"/>
    </location>
</feature>
<feature type="region of interest" description="Disordered" evidence="1">
    <location>
        <begin position="325"/>
        <end position="350"/>
    </location>
</feature>
<dbReference type="AlphaFoldDB" id="A0A4Y2PVW6"/>
<gene>
    <name evidence="2" type="ORF">AVEN_167981_1</name>
</gene>
<evidence type="ECO:0000256" key="1">
    <source>
        <dbReference type="SAM" id="MobiDB-lite"/>
    </source>
</evidence>
<reference evidence="2 3" key="1">
    <citation type="journal article" date="2019" name="Sci. Rep.">
        <title>Orb-weaving spider Araneus ventricosus genome elucidates the spidroin gene catalogue.</title>
        <authorList>
            <person name="Kono N."/>
            <person name="Nakamura H."/>
            <person name="Ohtoshi R."/>
            <person name="Moran D.A.P."/>
            <person name="Shinohara A."/>
            <person name="Yoshida Y."/>
            <person name="Fujiwara M."/>
            <person name="Mori M."/>
            <person name="Tomita M."/>
            <person name="Arakawa K."/>
        </authorList>
    </citation>
    <scope>NUCLEOTIDE SEQUENCE [LARGE SCALE GENOMIC DNA]</scope>
</reference>
<accession>A0A4Y2PVW6</accession>
<sequence>MNSDGEYYIPEKIEDEVLRSVADMAKEVLKENDILEDILQKYIVAYNKTLKERCSAKSLKVMNQNHKLVFSTITSSGVIKSPRCTSVSTKKDAKVPCIINPQLRTPLKTNRINSSTERKRLSFDVADNEYMKPVHTFTEDSDGGQMPLDTSQSFFKYEDEAKLYDRPEERFNPDGIPGSVATLPIFNEAAANLSTETPDIDQTMVITPEKKNRIPVHRIFKEESNAWYLKCRPSFFSCEIVPKASDSPEEYIQERFNLEGKPETITSLAIYDHDDADLPAKTADNHQMMLASPEEKNSTLVNYAIDDRKSDRCLEISPSFFTSKKEAKVTDKQNTNEQESFRPDEKHETVSSLTVDHLQTSCISFKTPDKLQKIADNPNKEEKAPINQIVVKRVTVEIATNDKEFFTPTTDIKASNNPKMKKRKSIDYSEEAIMATNLVTEDQEFTVPPKISKINNELTTDDEKSTISGDVSVINHNDSTSATDESAMDANNSFLSADNSAMKSNDSLNRPDDDFIVDQDVAESDGKFIMSAVPINNSSESMSISPAEISENPKYQSSITQDCAPFFSPEADQKKIAVESDIRNSKTDKIKISAYETKDVESLTNLMQNLSPSVKRSYDDTSQKSTTNGSVSVETTSVGKLCLRENLSKTATPPRECLISNEPSPKPDDSYAIQAVKFIETLKQRKSRFYMYLHLFVEDQQDLRFIRAYIVKLAAVMEKIPLNDNNEVLMKINDFAHKGTKLLRKANSWELDIEKELEVWEDCIQKIKQFQQDVMRFCSGKKRNLTPKDFQKWEESFRIVNKKGDDMILLREVRRPTIIQFVYELENLFQLFIQIMLLVGLLKHSARVPFDYIVSE</sequence>
<proteinExistence type="predicted"/>
<dbReference type="Proteomes" id="UP000499080">
    <property type="component" value="Unassembled WGS sequence"/>
</dbReference>
<evidence type="ECO:0000313" key="2">
    <source>
        <dbReference type="EMBL" id="GBN54266.1"/>
    </source>
</evidence>
<dbReference type="EMBL" id="BGPR01012053">
    <property type="protein sequence ID" value="GBN54266.1"/>
    <property type="molecule type" value="Genomic_DNA"/>
</dbReference>
<organism evidence="2 3">
    <name type="scientific">Araneus ventricosus</name>
    <name type="common">Orbweaver spider</name>
    <name type="synonym">Epeira ventricosa</name>
    <dbReference type="NCBI Taxonomy" id="182803"/>
    <lineage>
        <taxon>Eukaryota</taxon>
        <taxon>Metazoa</taxon>
        <taxon>Ecdysozoa</taxon>
        <taxon>Arthropoda</taxon>
        <taxon>Chelicerata</taxon>
        <taxon>Arachnida</taxon>
        <taxon>Araneae</taxon>
        <taxon>Araneomorphae</taxon>
        <taxon>Entelegynae</taxon>
        <taxon>Araneoidea</taxon>
        <taxon>Araneidae</taxon>
        <taxon>Araneus</taxon>
    </lineage>
</organism>
<keyword evidence="3" id="KW-1185">Reference proteome</keyword>
<protein>
    <submittedName>
        <fullName evidence="2">Uncharacterized protein</fullName>
    </submittedName>
</protein>